<dbReference type="InterPro" id="IPR043428">
    <property type="entry name" value="LivM-like"/>
</dbReference>
<feature type="transmembrane region" description="Helical" evidence="8">
    <location>
        <begin position="281"/>
        <end position="300"/>
    </location>
</feature>
<evidence type="ECO:0000256" key="7">
    <source>
        <dbReference type="ARBA" id="ARBA00023136"/>
    </source>
</evidence>
<gene>
    <name evidence="10" type="ORF">SK803_20630</name>
</gene>
<dbReference type="Pfam" id="PF12399">
    <property type="entry name" value="BCA_ABC_TP_C"/>
    <property type="match status" value="1"/>
</dbReference>
<comment type="subcellular location">
    <subcellularLocation>
        <location evidence="1">Cell membrane</location>
        <topology evidence="1">Multi-pass membrane protein</topology>
    </subcellularLocation>
</comment>
<dbReference type="EMBL" id="JAXAVW010000016">
    <property type="protein sequence ID" value="MDX8032628.1"/>
    <property type="molecule type" value="Genomic_DNA"/>
</dbReference>
<dbReference type="CDD" id="cd06581">
    <property type="entry name" value="TM_PBP1_LivM_like"/>
    <property type="match status" value="1"/>
</dbReference>
<reference evidence="10 11" key="1">
    <citation type="submission" date="2023-11" db="EMBL/GenBank/DDBJ databases">
        <title>Lentzea sokolovensis, sp. nov., Lentzea kristufkii, sp. nov., and Lentzea miocenensis, sp. nov., rare actinobacteria from Sokolov Coal Basin, Miocene lacustrine sediment, Czech Republic.</title>
        <authorList>
            <person name="Lara A."/>
            <person name="Kotroba L."/>
            <person name="Nouioui I."/>
            <person name="Neumann-Schaal M."/>
            <person name="Mast Y."/>
            <person name="Chronakova A."/>
        </authorList>
    </citation>
    <scope>NUCLEOTIDE SEQUENCE [LARGE SCALE GENOMIC DNA]</scope>
    <source>
        <strain evidence="10 11">BCCO 10_0856</strain>
    </source>
</reference>
<evidence type="ECO:0000256" key="5">
    <source>
        <dbReference type="ARBA" id="ARBA00022840"/>
    </source>
</evidence>
<evidence type="ECO:0000256" key="1">
    <source>
        <dbReference type="ARBA" id="ARBA00004651"/>
    </source>
</evidence>
<dbReference type="Gene3D" id="3.40.50.300">
    <property type="entry name" value="P-loop containing nucleotide triphosphate hydrolases"/>
    <property type="match status" value="1"/>
</dbReference>
<dbReference type="InterPro" id="IPR001851">
    <property type="entry name" value="ABC_transp_permease"/>
</dbReference>
<evidence type="ECO:0000256" key="8">
    <source>
        <dbReference type="SAM" id="Phobius"/>
    </source>
</evidence>
<feature type="transmembrane region" description="Helical" evidence="8">
    <location>
        <begin position="56"/>
        <end position="73"/>
    </location>
</feature>
<evidence type="ECO:0000256" key="3">
    <source>
        <dbReference type="ARBA" id="ARBA00022692"/>
    </source>
</evidence>
<evidence type="ECO:0000313" key="11">
    <source>
        <dbReference type="Proteomes" id="UP001285521"/>
    </source>
</evidence>
<keyword evidence="7 8" id="KW-0472">Membrane</keyword>
<keyword evidence="6 8" id="KW-1133">Transmembrane helix</keyword>
<keyword evidence="11" id="KW-1185">Reference proteome</keyword>
<feature type="transmembrane region" description="Helical" evidence="8">
    <location>
        <begin position="232"/>
        <end position="260"/>
    </location>
</feature>
<dbReference type="InterPro" id="IPR032823">
    <property type="entry name" value="BCA_ABC_TP_C"/>
</dbReference>
<evidence type="ECO:0000259" key="9">
    <source>
        <dbReference type="PROSITE" id="PS50893"/>
    </source>
</evidence>
<dbReference type="InterPro" id="IPR003593">
    <property type="entry name" value="AAA+_ATPase"/>
</dbReference>
<dbReference type="Pfam" id="PF02653">
    <property type="entry name" value="BPD_transp_2"/>
    <property type="match status" value="1"/>
</dbReference>
<feature type="transmembrane region" description="Helical" evidence="8">
    <location>
        <begin position="79"/>
        <end position="98"/>
    </location>
</feature>
<dbReference type="PANTHER" id="PTHR30482:SF10">
    <property type="entry name" value="HIGH-AFFINITY BRANCHED-CHAIN AMINO ACID TRANSPORT PROTEIN BRAE"/>
    <property type="match status" value="1"/>
</dbReference>
<dbReference type="RefSeq" id="WP_319967664.1">
    <property type="nucleotide sequence ID" value="NZ_JAXAVW010000016.1"/>
</dbReference>
<dbReference type="InterPro" id="IPR003439">
    <property type="entry name" value="ABC_transporter-like_ATP-bd"/>
</dbReference>
<dbReference type="SUPFAM" id="SSF52540">
    <property type="entry name" value="P-loop containing nucleoside triphosphate hydrolases"/>
    <property type="match status" value="1"/>
</dbReference>
<feature type="transmembrane region" description="Helical" evidence="8">
    <location>
        <begin position="151"/>
        <end position="169"/>
    </location>
</feature>
<dbReference type="Proteomes" id="UP001285521">
    <property type="component" value="Unassembled WGS sequence"/>
</dbReference>
<dbReference type="SMART" id="SM00382">
    <property type="entry name" value="AAA"/>
    <property type="match status" value="1"/>
</dbReference>
<feature type="transmembrane region" description="Helical" evidence="8">
    <location>
        <begin position="200"/>
        <end position="220"/>
    </location>
</feature>
<dbReference type="PROSITE" id="PS00211">
    <property type="entry name" value="ABC_TRANSPORTER_1"/>
    <property type="match status" value="1"/>
</dbReference>
<dbReference type="InterPro" id="IPR017871">
    <property type="entry name" value="ABC_transporter-like_CS"/>
</dbReference>
<keyword evidence="5 10" id="KW-0067">ATP-binding</keyword>
<organism evidence="10 11">
    <name type="scientific">Lentzea miocenica</name>
    <dbReference type="NCBI Taxonomy" id="3095431"/>
    <lineage>
        <taxon>Bacteria</taxon>
        <taxon>Bacillati</taxon>
        <taxon>Actinomycetota</taxon>
        <taxon>Actinomycetes</taxon>
        <taxon>Pseudonocardiales</taxon>
        <taxon>Pseudonocardiaceae</taxon>
        <taxon>Lentzea</taxon>
    </lineage>
</organism>
<dbReference type="InterPro" id="IPR027417">
    <property type="entry name" value="P-loop_NTPase"/>
</dbReference>
<dbReference type="GO" id="GO:0005524">
    <property type="term" value="F:ATP binding"/>
    <property type="evidence" value="ECO:0007669"/>
    <property type="project" value="UniProtKB-KW"/>
</dbReference>
<dbReference type="CDD" id="cd03219">
    <property type="entry name" value="ABC_Mj1267_LivG_branched"/>
    <property type="match status" value="1"/>
</dbReference>
<evidence type="ECO:0000256" key="4">
    <source>
        <dbReference type="ARBA" id="ARBA00022741"/>
    </source>
</evidence>
<accession>A0ABU4T382</accession>
<keyword evidence="3 8" id="KW-0812">Transmembrane</keyword>
<name>A0ABU4T382_9PSEU</name>
<comment type="caution">
    <text evidence="10">The sequence shown here is derived from an EMBL/GenBank/DDBJ whole genome shotgun (WGS) entry which is preliminary data.</text>
</comment>
<dbReference type="PANTHER" id="PTHR30482">
    <property type="entry name" value="HIGH-AFFINITY BRANCHED-CHAIN AMINO ACID TRANSPORT SYSTEM PERMEASE"/>
    <property type="match status" value="1"/>
</dbReference>
<evidence type="ECO:0000256" key="2">
    <source>
        <dbReference type="ARBA" id="ARBA00022475"/>
    </source>
</evidence>
<proteinExistence type="predicted"/>
<feature type="transmembrane region" description="Helical" evidence="8">
    <location>
        <begin position="27"/>
        <end position="44"/>
    </location>
</feature>
<keyword evidence="2" id="KW-1003">Cell membrane</keyword>
<dbReference type="Pfam" id="PF00005">
    <property type="entry name" value="ABC_tran"/>
    <property type="match status" value="1"/>
</dbReference>
<dbReference type="PROSITE" id="PS50893">
    <property type="entry name" value="ABC_TRANSPORTER_2"/>
    <property type="match status" value="1"/>
</dbReference>
<feature type="domain" description="ABC transporter" evidence="9">
    <location>
        <begin position="339"/>
        <end position="549"/>
    </location>
</feature>
<keyword evidence="4" id="KW-0547">Nucleotide-binding</keyword>
<sequence>MRKLLPLGALLVACVPPFFVDSYYQNMLIMVFLLAIMAGGWNVMGGYTGYISLGHSAFLGVGAYTTGILANAWGVSPFLTAPLGGVAAGVLAALLGLVTARARGTVFIIVTFALLALLGIVAVNWSSLTNGSHGLVLAIPTWDAAYANWPFYYALLGLLALTVLMSWAIRRSRFGIGLLAIRDDEEKAAGLGINTPRHKLLAFVVSSVPIGVAGGIYGYYLSFLDPRAMFTIVASITLVLAALLGGAGTLWGPVIGALLVEPFSQWTNQQFTGPDAGAWRLVLFGGVLLLVVLFLPHGILPEIQKRLKRTPATAPVGKRLDHLPVARPSGPRTFGPALLEVTGLHKGFGGLRVLDGCSFDVKRGSITGLIGPNGSGKTTVFNLVHGLLRADSGTISRPPRLARTYQLTRLFPRLTVRENLLAGARRPEKAMELLEFIGLADYADKLADSLSYGQQKLVELAQVLMLDPDLVLLDEPAGGINPTQIEQMAGLIRQLNSSGTTFLIVEHNMPLVLSLCDEVHVLANGHRIASGTPQEIQRDPLVLDAYLGADFRELHGTNS</sequence>
<evidence type="ECO:0000313" key="10">
    <source>
        <dbReference type="EMBL" id="MDX8032628.1"/>
    </source>
</evidence>
<protein>
    <submittedName>
        <fullName evidence="10">Branched-chain amino acid ABC transporter ATP-binding protein/permease</fullName>
    </submittedName>
</protein>
<feature type="transmembrane region" description="Helical" evidence="8">
    <location>
        <begin position="105"/>
        <end position="125"/>
    </location>
</feature>
<evidence type="ECO:0000256" key="6">
    <source>
        <dbReference type="ARBA" id="ARBA00022989"/>
    </source>
</evidence>